<evidence type="ECO:0000313" key="1">
    <source>
        <dbReference type="EMBL" id="GIY73879.1"/>
    </source>
</evidence>
<dbReference type="EMBL" id="BPLR01015135">
    <property type="protein sequence ID" value="GIY73879.1"/>
    <property type="molecule type" value="Genomic_DNA"/>
</dbReference>
<reference evidence="1 2" key="1">
    <citation type="submission" date="2021-06" db="EMBL/GenBank/DDBJ databases">
        <title>Caerostris extrusa draft genome.</title>
        <authorList>
            <person name="Kono N."/>
            <person name="Arakawa K."/>
        </authorList>
    </citation>
    <scope>NUCLEOTIDE SEQUENCE [LARGE SCALE GENOMIC DNA]</scope>
</reference>
<sequence length="98" mass="11253">MHSTPSRQRTACFRASLSLSRENVWQQCTACFPPCKRFRDFGTFDRPVGGWLAFDLSSMEGRGPLILEDPPRSLLKGKWARSRSGNRWEITFASSWRA</sequence>
<name>A0AAV4VWB1_CAEEX</name>
<organism evidence="1 2">
    <name type="scientific">Caerostris extrusa</name>
    <name type="common">Bark spider</name>
    <name type="synonym">Caerostris bankana</name>
    <dbReference type="NCBI Taxonomy" id="172846"/>
    <lineage>
        <taxon>Eukaryota</taxon>
        <taxon>Metazoa</taxon>
        <taxon>Ecdysozoa</taxon>
        <taxon>Arthropoda</taxon>
        <taxon>Chelicerata</taxon>
        <taxon>Arachnida</taxon>
        <taxon>Araneae</taxon>
        <taxon>Araneomorphae</taxon>
        <taxon>Entelegynae</taxon>
        <taxon>Araneoidea</taxon>
        <taxon>Araneidae</taxon>
        <taxon>Caerostris</taxon>
    </lineage>
</organism>
<dbReference type="AlphaFoldDB" id="A0AAV4VWB1"/>
<gene>
    <name evidence="1" type="ORF">CEXT_91421</name>
</gene>
<keyword evidence="2" id="KW-1185">Reference proteome</keyword>
<proteinExistence type="predicted"/>
<dbReference type="Proteomes" id="UP001054945">
    <property type="component" value="Unassembled WGS sequence"/>
</dbReference>
<evidence type="ECO:0000313" key="2">
    <source>
        <dbReference type="Proteomes" id="UP001054945"/>
    </source>
</evidence>
<comment type="caution">
    <text evidence="1">The sequence shown here is derived from an EMBL/GenBank/DDBJ whole genome shotgun (WGS) entry which is preliminary data.</text>
</comment>
<protein>
    <submittedName>
        <fullName evidence="1">Uncharacterized protein</fullName>
    </submittedName>
</protein>
<accession>A0AAV4VWB1</accession>